<keyword evidence="3" id="KW-1185">Reference proteome</keyword>
<organism evidence="2 3">
    <name type="scientific">Lysobacter panacisoli</name>
    <dbReference type="NCBI Taxonomy" id="1255263"/>
    <lineage>
        <taxon>Bacteria</taxon>
        <taxon>Pseudomonadati</taxon>
        <taxon>Pseudomonadota</taxon>
        <taxon>Gammaproteobacteria</taxon>
        <taxon>Lysobacterales</taxon>
        <taxon>Lysobacteraceae</taxon>
        <taxon>Lysobacter</taxon>
    </lineage>
</organism>
<evidence type="ECO:0000256" key="1">
    <source>
        <dbReference type="SAM" id="MobiDB-lite"/>
    </source>
</evidence>
<protein>
    <submittedName>
        <fullName evidence="2">Uncharacterized protein</fullName>
    </submittedName>
</protein>
<dbReference type="Proteomes" id="UP001501083">
    <property type="component" value="Unassembled WGS sequence"/>
</dbReference>
<gene>
    <name evidence="2" type="ORF">GCM10025759_07270</name>
</gene>
<proteinExistence type="predicted"/>
<sequence length="140" mass="14993">MSRNSKVKRDARKKKEPSRPIRRLGAAMQPHAQLLDDQDASVGGVGWRDGEWLLVLGAQVVARSESAAMALAMLKHVVAVQAGAGHELRLEASPALLNNASREAAALGHTLDEYLAALEQERRERALEASAVTGTAPSTH</sequence>
<comment type="caution">
    <text evidence="2">The sequence shown here is derived from an EMBL/GenBank/DDBJ whole genome shotgun (WGS) entry which is preliminary data.</text>
</comment>
<dbReference type="RefSeq" id="WP_158982763.1">
    <property type="nucleotide sequence ID" value="NZ_BAABKY010000001.1"/>
</dbReference>
<name>A0ABP9L3X0_9GAMM</name>
<feature type="region of interest" description="Disordered" evidence="1">
    <location>
        <begin position="1"/>
        <end position="35"/>
    </location>
</feature>
<accession>A0ABP9L3X0</accession>
<reference evidence="3" key="1">
    <citation type="journal article" date="2019" name="Int. J. Syst. Evol. Microbiol.">
        <title>The Global Catalogue of Microorganisms (GCM) 10K type strain sequencing project: providing services to taxonomists for standard genome sequencing and annotation.</title>
        <authorList>
            <consortium name="The Broad Institute Genomics Platform"/>
            <consortium name="The Broad Institute Genome Sequencing Center for Infectious Disease"/>
            <person name="Wu L."/>
            <person name="Ma J."/>
        </authorList>
    </citation>
    <scope>NUCLEOTIDE SEQUENCE [LARGE SCALE GENOMIC DNA]</scope>
    <source>
        <strain evidence="3">JCM 19212</strain>
    </source>
</reference>
<evidence type="ECO:0000313" key="2">
    <source>
        <dbReference type="EMBL" id="GAA5069936.1"/>
    </source>
</evidence>
<dbReference type="EMBL" id="BAABKY010000001">
    <property type="protein sequence ID" value="GAA5069936.1"/>
    <property type="molecule type" value="Genomic_DNA"/>
</dbReference>
<evidence type="ECO:0000313" key="3">
    <source>
        <dbReference type="Proteomes" id="UP001501083"/>
    </source>
</evidence>
<feature type="compositionally biased region" description="Basic residues" evidence="1">
    <location>
        <begin position="1"/>
        <end position="22"/>
    </location>
</feature>